<name>A0A4R2NGP5_9BACL</name>
<evidence type="ECO:0000313" key="1">
    <source>
        <dbReference type="EMBL" id="TCP20335.1"/>
    </source>
</evidence>
<dbReference type="AlphaFoldDB" id="A0A4R2NGP5"/>
<dbReference type="Proteomes" id="UP000295416">
    <property type="component" value="Unassembled WGS sequence"/>
</dbReference>
<keyword evidence="2" id="KW-1185">Reference proteome</keyword>
<organism evidence="1 2">
    <name type="scientific">Scopulibacillus darangshiensis</name>
    <dbReference type="NCBI Taxonomy" id="442528"/>
    <lineage>
        <taxon>Bacteria</taxon>
        <taxon>Bacillati</taxon>
        <taxon>Bacillota</taxon>
        <taxon>Bacilli</taxon>
        <taxon>Bacillales</taxon>
        <taxon>Sporolactobacillaceae</taxon>
        <taxon>Scopulibacillus</taxon>
    </lineage>
</organism>
<reference evidence="1 2" key="1">
    <citation type="submission" date="2019-03" db="EMBL/GenBank/DDBJ databases">
        <title>Genomic Encyclopedia of Type Strains, Phase IV (KMG-IV): sequencing the most valuable type-strain genomes for metagenomic binning, comparative biology and taxonomic classification.</title>
        <authorList>
            <person name="Goeker M."/>
        </authorList>
    </citation>
    <scope>NUCLEOTIDE SEQUENCE [LARGE SCALE GENOMIC DNA]</scope>
    <source>
        <strain evidence="1 2">DSM 19377</strain>
    </source>
</reference>
<dbReference type="Gene3D" id="3.40.30.10">
    <property type="entry name" value="Glutaredoxin"/>
    <property type="match status" value="1"/>
</dbReference>
<gene>
    <name evidence="1" type="ORF">EV207_1528</name>
</gene>
<dbReference type="InterPro" id="IPR036249">
    <property type="entry name" value="Thioredoxin-like_sf"/>
</dbReference>
<sequence length="187" mass="21322">MIKNIGDWLGKGISPETFMKKMKKNRDLFESKYQLFHLTEEDEAFFTDAASKNIRCVIITADWCGDAARSIPVVFQIMESAGIPIEVFIVDDNPDLIDQFRVLGGRSVPVVLFTSDNGDVLGQWGPRPAYIQEPMVEFKALGLDPESEEYQTKIMDVRKEIVRRYGEGAEYQPLVVKELRELLKEIS</sequence>
<comment type="caution">
    <text evidence="1">The sequence shown here is derived from an EMBL/GenBank/DDBJ whole genome shotgun (WGS) entry which is preliminary data.</text>
</comment>
<evidence type="ECO:0000313" key="2">
    <source>
        <dbReference type="Proteomes" id="UP000295416"/>
    </source>
</evidence>
<proteinExistence type="predicted"/>
<protein>
    <submittedName>
        <fullName evidence="1">Thioredoxin-like protein</fullName>
    </submittedName>
</protein>
<dbReference type="SUPFAM" id="SSF52833">
    <property type="entry name" value="Thioredoxin-like"/>
    <property type="match status" value="1"/>
</dbReference>
<accession>A0A4R2NGP5</accession>
<dbReference type="EMBL" id="SLXK01000052">
    <property type="protein sequence ID" value="TCP20335.1"/>
    <property type="molecule type" value="Genomic_DNA"/>
</dbReference>
<dbReference type="Pfam" id="PF14595">
    <property type="entry name" value="Thioredoxin_9"/>
    <property type="match status" value="1"/>
</dbReference>